<name>A0ABQ4T382_9HYPH</name>
<keyword evidence="2" id="KW-1185">Reference proteome</keyword>
<reference evidence="1" key="1">
    <citation type="journal article" date="2021" name="Front. Microbiol.">
        <title>Comprehensive Comparative Genomics and Phenotyping of Methylobacterium Species.</title>
        <authorList>
            <person name="Alessa O."/>
            <person name="Ogura Y."/>
            <person name="Fujitani Y."/>
            <person name="Takami H."/>
            <person name="Hayashi T."/>
            <person name="Sahin N."/>
            <person name="Tani A."/>
        </authorList>
    </citation>
    <scope>NUCLEOTIDE SEQUENCE</scope>
    <source>
        <strain evidence="1">LMG 23639</strain>
    </source>
</reference>
<dbReference type="EMBL" id="BPQR01000084">
    <property type="protein sequence ID" value="GJE08663.1"/>
    <property type="molecule type" value="Genomic_DNA"/>
</dbReference>
<protein>
    <recommendedName>
        <fullName evidence="3">NADP-dependent oxidoreductase domain-containing protein</fullName>
    </recommendedName>
</protein>
<dbReference type="RefSeq" id="WP_238278555.1">
    <property type="nucleotide sequence ID" value="NZ_BPQR01000084.1"/>
</dbReference>
<gene>
    <name evidence="1" type="ORF">AOPFMNJM_4006</name>
</gene>
<organism evidence="1 2">
    <name type="scientific">Methylobacterium jeotgali</name>
    <dbReference type="NCBI Taxonomy" id="381630"/>
    <lineage>
        <taxon>Bacteria</taxon>
        <taxon>Pseudomonadati</taxon>
        <taxon>Pseudomonadota</taxon>
        <taxon>Alphaproteobacteria</taxon>
        <taxon>Hyphomicrobiales</taxon>
        <taxon>Methylobacteriaceae</taxon>
        <taxon>Methylobacterium</taxon>
    </lineage>
</organism>
<evidence type="ECO:0008006" key="3">
    <source>
        <dbReference type="Google" id="ProtNLM"/>
    </source>
</evidence>
<sequence>MTRAVLPNRRSHEAFDFEHRGSRWTAGIGRYPDGSLAEVFLDCSKASSDVADDGHDTGIALSFALQHGAPIQALAKSVAREPDGSPIGITGRFIDAFAAYEAGGRP</sequence>
<comment type="caution">
    <text evidence="1">The sequence shown here is derived from an EMBL/GenBank/DDBJ whole genome shotgun (WGS) entry which is preliminary data.</text>
</comment>
<dbReference type="Proteomes" id="UP001055102">
    <property type="component" value="Unassembled WGS sequence"/>
</dbReference>
<accession>A0ABQ4T382</accession>
<evidence type="ECO:0000313" key="1">
    <source>
        <dbReference type="EMBL" id="GJE08663.1"/>
    </source>
</evidence>
<reference evidence="1" key="2">
    <citation type="submission" date="2021-08" db="EMBL/GenBank/DDBJ databases">
        <authorList>
            <person name="Tani A."/>
            <person name="Ola A."/>
            <person name="Ogura Y."/>
            <person name="Katsura K."/>
            <person name="Hayashi T."/>
        </authorList>
    </citation>
    <scope>NUCLEOTIDE SEQUENCE</scope>
    <source>
        <strain evidence="1">LMG 23639</strain>
    </source>
</reference>
<proteinExistence type="predicted"/>
<evidence type="ECO:0000313" key="2">
    <source>
        <dbReference type="Proteomes" id="UP001055102"/>
    </source>
</evidence>